<evidence type="ECO:0000313" key="4">
    <source>
        <dbReference type="EMBL" id="RZC40719.1"/>
    </source>
</evidence>
<dbReference type="Pfam" id="PF00379">
    <property type="entry name" value="Chitin_bind_4"/>
    <property type="match status" value="1"/>
</dbReference>
<sequence>MNGGAVLALLVLAVVSVSGQGGGGEGWGGHHHHLEEYIDYRARPHYRYDYRVHDDHTHDYHSQWEHRDGKEVKGTYTLWQPDGRRRIVDYRAGKHGADYKIRYEGHSRHGGIGGEEGYGR</sequence>
<dbReference type="PROSITE" id="PS51155">
    <property type="entry name" value="CHIT_BIND_RR_2"/>
    <property type="match status" value="1"/>
</dbReference>
<dbReference type="EMBL" id="QDEB01023736">
    <property type="protein sequence ID" value="RZC40719.1"/>
    <property type="molecule type" value="Genomic_DNA"/>
</dbReference>
<accession>A0A482W7D6</accession>
<gene>
    <name evidence="4" type="ORF">BDFB_002335</name>
</gene>
<dbReference type="STRING" id="1661398.A0A482W7D6"/>
<evidence type="ECO:0000313" key="5">
    <source>
        <dbReference type="Proteomes" id="UP000292052"/>
    </source>
</evidence>
<dbReference type="InterPro" id="IPR051217">
    <property type="entry name" value="Insect_Cuticle_Struc_Prot"/>
</dbReference>
<dbReference type="OrthoDB" id="6427684at2759"/>
<keyword evidence="5" id="KW-1185">Reference proteome</keyword>
<organism evidence="4 5">
    <name type="scientific">Asbolus verrucosus</name>
    <name type="common">Desert ironclad beetle</name>
    <dbReference type="NCBI Taxonomy" id="1661398"/>
    <lineage>
        <taxon>Eukaryota</taxon>
        <taxon>Metazoa</taxon>
        <taxon>Ecdysozoa</taxon>
        <taxon>Arthropoda</taxon>
        <taxon>Hexapoda</taxon>
        <taxon>Insecta</taxon>
        <taxon>Pterygota</taxon>
        <taxon>Neoptera</taxon>
        <taxon>Endopterygota</taxon>
        <taxon>Coleoptera</taxon>
        <taxon>Polyphaga</taxon>
        <taxon>Cucujiformia</taxon>
        <taxon>Tenebrionidae</taxon>
        <taxon>Pimeliinae</taxon>
        <taxon>Asbolus</taxon>
    </lineage>
</organism>
<dbReference type="InterPro" id="IPR000618">
    <property type="entry name" value="Insect_cuticle"/>
</dbReference>
<dbReference type="GO" id="GO:0031012">
    <property type="term" value="C:extracellular matrix"/>
    <property type="evidence" value="ECO:0007669"/>
    <property type="project" value="TreeGrafter"/>
</dbReference>
<dbReference type="GO" id="GO:0005615">
    <property type="term" value="C:extracellular space"/>
    <property type="evidence" value="ECO:0007669"/>
    <property type="project" value="TreeGrafter"/>
</dbReference>
<dbReference type="AlphaFoldDB" id="A0A482W7D6"/>
<dbReference type="PANTHER" id="PTHR12236">
    <property type="entry name" value="STRUCTURAL CONTITUENT OF CUTICLE"/>
    <property type="match status" value="1"/>
</dbReference>
<comment type="caution">
    <text evidence="4">The sequence shown here is derived from an EMBL/GenBank/DDBJ whole genome shotgun (WGS) entry which is preliminary data.</text>
</comment>
<dbReference type="Proteomes" id="UP000292052">
    <property type="component" value="Unassembled WGS sequence"/>
</dbReference>
<proteinExistence type="predicted"/>
<keyword evidence="1 2" id="KW-0193">Cuticle</keyword>
<evidence type="ECO:0000256" key="1">
    <source>
        <dbReference type="ARBA" id="ARBA00022460"/>
    </source>
</evidence>
<dbReference type="PRINTS" id="PR00947">
    <property type="entry name" value="CUTICLE"/>
</dbReference>
<dbReference type="PANTHER" id="PTHR12236:SF80">
    <property type="entry name" value="CUTICULAR PROTEIN 62BC, ISOFORM A"/>
    <property type="match status" value="1"/>
</dbReference>
<keyword evidence="3" id="KW-0732">Signal</keyword>
<reference evidence="4 5" key="1">
    <citation type="submission" date="2017-03" db="EMBL/GenBank/DDBJ databases">
        <title>Genome of the blue death feigning beetle - Asbolus verrucosus.</title>
        <authorList>
            <person name="Rider S.D."/>
        </authorList>
    </citation>
    <scope>NUCLEOTIDE SEQUENCE [LARGE SCALE GENOMIC DNA]</scope>
    <source>
        <strain evidence="4">Butters</strain>
        <tissue evidence="4">Head and leg muscle</tissue>
    </source>
</reference>
<evidence type="ECO:0000256" key="3">
    <source>
        <dbReference type="SAM" id="SignalP"/>
    </source>
</evidence>
<evidence type="ECO:0000256" key="2">
    <source>
        <dbReference type="PROSITE-ProRule" id="PRU00497"/>
    </source>
</evidence>
<name>A0A482W7D6_ASBVE</name>
<protein>
    <submittedName>
        <fullName evidence="4">Cuticle protein</fullName>
    </submittedName>
</protein>
<feature type="chain" id="PRO_5019775363" evidence="3">
    <location>
        <begin position="20"/>
        <end position="120"/>
    </location>
</feature>
<feature type="signal peptide" evidence="3">
    <location>
        <begin position="1"/>
        <end position="19"/>
    </location>
</feature>
<dbReference type="GO" id="GO:0042302">
    <property type="term" value="F:structural constituent of cuticle"/>
    <property type="evidence" value="ECO:0007669"/>
    <property type="project" value="UniProtKB-UniRule"/>
</dbReference>